<dbReference type="Gene3D" id="3.30.390.10">
    <property type="entry name" value="Enolase-like, N-terminal domain"/>
    <property type="match status" value="1"/>
</dbReference>
<protein>
    <submittedName>
        <fullName evidence="1">Galactonate dehydratase</fullName>
    </submittedName>
</protein>
<reference evidence="2" key="3">
    <citation type="submission" date="2016-02" db="EMBL/GenBank/DDBJ databases">
        <title>Resequencing and annotation of the Colletotrichum higginsianum genome.</title>
        <authorList>
            <person name="O'Connell R."/>
            <person name="Zambounis A."/>
            <person name="Thon M."/>
            <person name="Dallery J.-F."/>
        </authorList>
    </citation>
    <scope>NUCLEOTIDE SEQUENCE [LARGE SCALE GENOMIC DNA]</scope>
    <source>
        <strain evidence="2">IMI 349063</strain>
    </source>
</reference>
<evidence type="ECO:0000313" key="4">
    <source>
        <dbReference type="Proteomes" id="UP000092177"/>
    </source>
</evidence>
<dbReference type="KEGG" id="chig:CH63R_02906"/>
<reference evidence="4" key="4">
    <citation type="journal article" date="2017" name="BMC Genomics">
        <title>Gapless genome assembly of Colletotrichum higginsianum reveals chromosome structure and association of transposable elements with secondary metabolite gene clusters.</title>
        <authorList>
            <person name="Dallery J.-F."/>
            <person name="Lapalu N."/>
            <person name="Zampounis A."/>
            <person name="Pigne S."/>
            <person name="Luyten I."/>
            <person name="Amselem J."/>
            <person name="Wittenberg A.H.J."/>
            <person name="Zhou S."/>
            <person name="de Queiroz M.V."/>
            <person name="Robin G.P."/>
            <person name="Auger A."/>
            <person name="Hainaut M."/>
            <person name="Henrissat B."/>
            <person name="Kim K.-T."/>
            <person name="Lee Y.-H."/>
            <person name="Lespinet O."/>
            <person name="Schwartz D.C."/>
            <person name="Thon M.R."/>
            <person name="O'Connell R.J."/>
        </authorList>
    </citation>
    <scope>NUCLEOTIDE SEQUENCE [LARGE SCALE GENOMIC DNA]</scope>
    <source>
        <strain evidence="4">IMI 349063</strain>
    </source>
</reference>
<dbReference type="Proteomes" id="UP000007174">
    <property type="component" value="Unassembled WGS sequence"/>
</dbReference>
<evidence type="ECO:0000313" key="3">
    <source>
        <dbReference type="Proteomes" id="UP000007174"/>
    </source>
</evidence>
<dbReference type="InterPro" id="IPR029017">
    <property type="entry name" value="Enolase-like_N"/>
</dbReference>
<sequence length="293" mass="32276">MAVQQNPGEECTVLHMLGRKELMYKLKYSPVYFPVVGYGPCPGIASQAFVSTPPLGDREVLAHFGIPNTDGPKQKHWILPRASPRWLFVKITDEEGNYGWGEAILEDHIQAVEGCLKFHKSQFTAGMDAESAVFMSALSGVDCAMRPQGPTSLAWGVISEMRRIAAMCEAYDVSTATSVPGRHSMPNFYVREMILGIHYNALLGGEDLTTYIRNPNGGAPSTAASTSGGVLVCGSRRTRKRCTRCRRIARSGSRRASTAQAGRSESGELRSRDAYVWRISHTVVRVSRDEDFR</sequence>
<evidence type="ECO:0000313" key="2">
    <source>
        <dbReference type="EMBL" id="OBR14180.1"/>
    </source>
</evidence>
<name>H1VET9_COLHI</name>
<proteinExistence type="predicted"/>
<dbReference type="SUPFAM" id="SSF54826">
    <property type="entry name" value="Enolase N-terminal domain-like"/>
    <property type="match status" value="1"/>
</dbReference>
<dbReference type="HOGENOM" id="CLU_949991_0_0_1"/>
<reference evidence="3" key="2">
    <citation type="journal article" date="2012" name="Nat. Genet.">
        <title>Lifestyle transitions in plant pathogenic Colletotrichum fungi deciphered by genome and transcriptome analyses.</title>
        <authorList>
            <person name="O'Connell R.J."/>
            <person name="Thon M.R."/>
            <person name="Hacquard S."/>
            <person name="Amyotte S.G."/>
            <person name="Kleemann J."/>
            <person name="Torres M.F."/>
            <person name="Damm U."/>
            <person name="Buiate E.A."/>
            <person name="Epstein L."/>
            <person name="Alkan N."/>
            <person name="Altmueller J."/>
            <person name="Alvarado-Balderrama L."/>
            <person name="Bauser C.A."/>
            <person name="Becker C."/>
            <person name="Birren B.W."/>
            <person name="Chen Z."/>
            <person name="Choi J."/>
            <person name="Crouch J.A."/>
            <person name="Duvick J.P."/>
            <person name="Farman M.A."/>
            <person name="Gan P."/>
            <person name="Heiman D."/>
            <person name="Henrissat B."/>
            <person name="Howard R.J."/>
            <person name="Kabbage M."/>
            <person name="Koch C."/>
            <person name="Kracher B."/>
            <person name="Kubo Y."/>
            <person name="Law A.D."/>
            <person name="Lebrun M.-H."/>
            <person name="Lee Y.-H."/>
            <person name="Miyara I."/>
            <person name="Moore N."/>
            <person name="Neumann U."/>
            <person name="Nordstroem K."/>
            <person name="Panaccione D.G."/>
            <person name="Panstruga R."/>
            <person name="Place M."/>
            <person name="Proctor R.H."/>
            <person name="Prusky D."/>
            <person name="Rech G."/>
            <person name="Reinhardt R."/>
            <person name="Rollins J.A."/>
            <person name="Rounsley S."/>
            <person name="Schardl C.L."/>
            <person name="Schwartz D.C."/>
            <person name="Shenoy N."/>
            <person name="Shirasu K."/>
            <person name="Sikhakolli U.R."/>
            <person name="Stueber K."/>
            <person name="Sukno S.A."/>
            <person name="Sweigard J.A."/>
            <person name="Takano Y."/>
            <person name="Takahara H."/>
            <person name="Trail F."/>
            <person name="van der Does H.C."/>
            <person name="Voll L.M."/>
            <person name="Will I."/>
            <person name="Young S."/>
            <person name="Zeng Q."/>
            <person name="Zhang J."/>
            <person name="Zhou S."/>
            <person name="Dickman M.B."/>
            <person name="Schulze-Lefert P."/>
            <person name="Ver Loren van Themaat E."/>
            <person name="Ma L.-J."/>
            <person name="Vaillancourt L.J."/>
        </authorList>
    </citation>
    <scope>NUCLEOTIDE SEQUENCE [LARGE SCALE GENOMIC DNA]</scope>
    <source>
        <strain evidence="3">IMI 349063</strain>
    </source>
</reference>
<evidence type="ECO:0000313" key="1">
    <source>
        <dbReference type="EMBL" id="CCF38742.1"/>
    </source>
</evidence>
<dbReference type="Proteomes" id="UP000092177">
    <property type="component" value="Chromosome 2"/>
</dbReference>
<dbReference type="AlphaFoldDB" id="H1VET9"/>
<keyword evidence="4" id="KW-1185">Reference proteome</keyword>
<dbReference type="EMBL" id="LTAN01000002">
    <property type="protein sequence ID" value="OBR14180.1"/>
    <property type="molecule type" value="Genomic_DNA"/>
</dbReference>
<dbReference type="VEuPathDB" id="FungiDB:CH63R_02906"/>
<dbReference type="STRING" id="759273.H1VET9"/>
<dbReference type="RefSeq" id="XP_018162697.1">
    <property type="nucleotide sequence ID" value="XM_018297881.1"/>
</dbReference>
<dbReference type="EMBL" id="CACQ02003129">
    <property type="protein sequence ID" value="CCF38742.1"/>
    <property type="molecule type" value="Genomic_DNA"/>
</dbReference>
<gene>
    <name evidence="1" type="ORF">CH063_09758</name>
    <name evidence="2" type="ORF">CH63R_02906</name>
</gene>
<dbReference type="GeneID" id="28861988"/>
<accession>H1VET9</accession>
<reference evidence="1" key="1">
    <citation type="submission" date="2011-12" db="EMBL/GenBank/DDBJ databases">
        <title>The genome sequence of Colletotrichum higginsianum IMI 34906.</title>
        <authorList>
            <person name="Ma L.-J."/>
            <person name="O'Connell R."/>
            <person name="van Themaat E.V.L."/>
            <person name="Stueber K."/>
            <person name="Young S.K."/>
            <person name="Zeng Q."/>
            <person name="Gargeya S."/>
            <person name="Fitzgerald M."/>
            <person name="Haas B."/>
            <person name="Abouelleil A."/>
            <person name="Alvarado L."/>
            <person name="Arachchi H.M."/>
            <person name="Berlin A."/>
            <person name="Chapman S.B."/>
            <person name="Gearin G."/>
            <person name="Goldberg J."/>
            <person name="Griggs A."/>
            <person name="Gujja S."/>
            <person name="Hansen M."/>
            <person name="Heiman D."/>
            <person name="Howarth C."/>
            <person name="Larimer J."/>
            <person name="Lui A."/>
            <person name="MacDonald P.J.P."/>
            <person name="McCowen C."/>
            <person name="Montmayeur A."/>
            <person name="Murphy C."/>
            <person name="Neiman D."/>
            <person name="Pearson M."/>
            <person name="Priest M."/>
            <person name="Roberts A."/>
            <person name="Saif S."/>
            <person name="Shea T."/>
            <person name="Sisk P."/>
            <person name="Stolte C."/>
            <person name="Sykes S."/>
            <person name="Wortman J."/>
            <person name="Nusbaum C."/>
            <person name="Birren B."/>
        </authorList>
    </citation>
    <scope>NUCLEOTIDE SEQUENCE [LARGE SCALE GENOMIC DNA]</scope>
    <source>
        <strain evidence="1">IMI 349063</strain>
    </source>
</reference>
<organism evidence="1 3">
    <name type="scientific">Colletotrichum higginsianum (strain IMI 349063)</name>
    <name type="common">Crucifer anthracnose fungus</name>
    <dbReference type="NCBI Taxonomy" id="759273"/>
    <lineage>
        <taxon>Eukaryota</taxon>
        <taxon>Fungi</taxon>
        <taxon>Dikarya</taxon>
        <taxon>Ascomycota</taxon>
        <taxon>Pezizomycotina</taxon>
        <taxon>Sordariomycetes</taxon>
        <taxon>Hypocreomycetidae</taxon>
        <taxon>Glomerellales</taxon>
        <taxon>Glomerellaceae</taxon>
        <taxon>Colletotrichum</taxon>
        <taxon>Colletotrichum destructivum species complex</taxon>
    </lineage>
</organism>